<comment type="caution">
    <text evidence="3">The sequence shown here is derived from an EMBL/GenBank/DDBJ whole genome shotgun (WGS) entry which is preliminary data.</text>
</comment>
<name>A0A7J0ENV8_9ERIC</name>
<keyword evidence="4" id="KW-1185">Reference proteome</keyword>
<keyword evidence="1" id="KW-0175">Coiled coil</keyword>
<dbReference type="Proteomes" id="UP000585474">
    <property type="component" value="Unassembled WGS sequence"/>
</dbReference>
<proteinExistence type="predicted"/>
<accession>A0A7J0ENV8</accession>
<gene>
    <name evidence="3" type="ORF">Acr_05g0014950</name>
</gene>
<organism evidence="3 4">
    <name type="scientific">Actinidia rufa</name>
    <dbReference type="NCBI Taxonomy" id="165716"/>
    <lineage>
        <taxon>Eukaryota</taxon>
        <taxon>Viridiplantae</taxon>
        <taxon>Streptophyta</taxon>
        <taxon>Embryophyta</taxon>
        <taxon>Tracheophyta</taxon>
        <taxon>Spermatophyta</taxon>
        <taxon>Magnoliopsida</taxon>
        <taxon>eudicotyledons</taxon>
        <taxon>Gunneridae</taxon>
        <taxon>Pentapetalae</taxon>
        <taxon>asterids</taxon>
        <taxon>Ericales</taxon>
        <taxon>Actinidiaceae</taxon>
        <taxon>Actinidia</taxon>
    </lineage>
</organism>
<sequence length="244" mass="26712">MRSRRPVGGSNGVVDLKKANQKASNLEKELKQTQSDLADARSAAEIAILQRNHAQQEASDLKAFACGEVYKKLFDRAFERAGDVYERQLAELRPGVFQEGWLACLKELQIPLDHPAWSSPAPPVQLPASPERYSPIHLPDFNEEEYATLPAAEGNTNAVVVEAQAGAAETADRDRAGEVEGDRALEAEVRYSARARGSVELASPSPPHSPGIEVLWRHALSRGNYPQDLEESVEGPFRASCSTR</sequence>
<evidence type="ECO:0000256" key="2">
    <source>
        <dbReference type="SAM" id="MobiDB-lite"/>
    </source>
</evidence>
<evidence type="ECO:0000256" key="1">
    <source>
        <dbReference type="SAM" id="Coils"/>
    </source>
</evidence>
<evidence type="ECO:0000313" key="4">
    <source>
        <dbReference type="Proteomes" id="UP000585474"/>
    </source>
</evidence>
<dbReference type="EMBL" id="BJWL01000005">
    <property type="protein sequence ID" value="GFY87856.1"/>
    <property type="molecule type" value="Genomic_DNA"/>
</dbReference>
<reference evidence="3 4" key="1">
    <citation type="submission" date="2019-07" db="EMBL/GenBank/DDBJ databases">
        <title>De Novo Assembly of kiwifruit Actinidia rufa.</title>
        <authorList>
            <person name="Sugita-Konishi S."/>
            <person name="Sato K."/>
            <person name="Mori E."/>
            <person name="Abe Y."/>
            <person name="Kisaki G."/>
            <person name="Hamano K."/>
            <person name="Suezawa K."/>
            <person name="Otani M."/>
            <person name="Fukuda T."/>
            <person name="Manabe T."/>
            <person name="Gomi K."/>
            <person name="Tabuchi M."/>
            <person name="Akimitsu K."/>
            <person name="Kataoka I."/>
        </authorList>
    </citation>
    <scope>NUCLEOTIDE SEQUENCE [LARGE SCALE GENOMIC DNA]</scope>
    <source>
        <strain evidence="4">cv. Fuchu</strain>
    </source>
</reference>
<feature type="coiled-coil region" evidence="1">
    <location>
        <begin position="13"/>
        <end position="43"/>
    </location>
</feature>
<evidence type="ECO:0000313" key="3">
    <source>
        <dbReference type="EMBL" id="GFY87856.1"/>
    </source>
</evidence>
<protein>
    <submittedName>
        <fullName evidence="3">Uncharacterized protein</fullName>
    </submittedName>
</protein>
<feature type="region of interest" description="Disordered" evidence="2">
    <location>
        <begin position="224"/>
        <end position="244"/>
    </location>
</feature>
<dbReference type="AlphaFoldDB" id="A0A7J0ENV8"/>